<comment type="caution">
    <text evidence="1">The sequence shown here is derived from an EMBL/GenBank/DDBJ whole genome shotgun (WGS) entry which is preliminary data.</text>
</comment>
<reference evidence="1" key="1">
    <citation type="submission" date="2023-01" db="EMBL/GenBank/DDBJ databases">
        <title>Genome assembly of the deep-sea coral Lophelia pertusa.</title>
        <authorList>
            <person name="Herrera S."/>
            <person name="Cordes E."/>
        </authorList>
    </citation>
    <scope>NUCLEOTIDE SEQUENCE</scope>
    <source>
        <strain evidence="1">USNM1676648</strain>
        <tissue evidence="1">Polyp</tissue>
    </source>
</reference>
<sequence length="116" mass="13661">MTEWGSIVGEFHTNIPFALLLRREHFHNINIAFKTLRTFDHTSIIYRCPVFQLAHQLKLQRIFATCKEEKRTQGDFSNPSPTVTPFCHYACFERPRLVISFSKAFVLSFVLKLFEH</sequence>
<gene>
    <name evidence="1" type="ORF">OS493_022837</name>
</gene>
<dbReference type="AlphaFoldDB" id="A0A9X0D466"/>
<dbReference type="EMBL" id="MU825889">
    <property type="protein sequence ID" value="KAJ7384209.1"/>
    <property type="molecule type" value="Genomic_DNA"/>
</dbReference>
<protein>
    <submittedName>
        <fullName evidence="1">Uncharacterized protein</fullName>
    </submittedName>
</protein>
<name>A0A9X0D466_9CNID</name>
<organism evidence="1 2">
    <name type="scientific">Desmophyllum pertusum</name>
    <dbReference type="NCBI Taxonomy" id="174260"/>
    <lineage>
        <taxon>Eukaryota</taxon>
        <taxon>Metazoa</taxon>
        <taxon>Cnidaria</taxon>
        <taxon>Anthozoa</taxon>
        <taxon>Hexacorallia</taxon>
        <taxon>Scleractinia</taxon>
        <taxon>Caryophylliina</taxon>
        <taxon>Caryophylliidae</taxon>
        <taxon>Desmophyllum</taxon>
    </lineage>
</organism>
<keyword evidence="2" id="KW-1185">Reference proteome</keyword>
<evidence type="ECO:0000313" key="1">
    <source>
        <dbReference type="EMBL" id="KAJ7384209.1"/>
    </source>
</evidence>
<evidence type="ECO:0000313" key="2">
    <source>
        <dbReference type="Proteomes" id="UP001163046"/>
    </source>
</evidence>
<accession>A0A9X0D466</accession>
<dbReference type="Proteomes" id="UP001163046">
    <property type="component" value="Unassembled WGS sequence"/>
</dbReference>
<proteinExistence type="predicted"/>